<evidence type="ECO:0000313" key="2">
    <source>
        <dbReference type="EMBL" id="KIO06278.1"/>
    </source>
</evidence>
<evidence type="ECO:0000256" key="1">
    <source>
        <dbReference type="SAM" id="MobiDB-lite"/>
    </source>
</evidence>
<proteinExistence type="predicted"/>
<keyword evidence="3" id="KW-1185">Reference proteome</keyword>
<feature type="region of interest" description="Disordered" evidence="1">
    <location>
        <begin position="1"/>
        <end position="79"/>
    </location>
</feature>
<evidence type="ECO:0000313" key="3">
    <source>
        <dbReference type="Proteomes" id="UP000054217"/>
    </source>
</evidence>
<dbReference type="Proteomes" id="UP000054217">
    <property type="component" value="Unassembled WGS sequence"/>
</dbReference>
<protein>
    <submittedName>
        <fullName evidence="2">Uncharacterized protein</fullName>
    </submittedName>
</protein>
<feature type="compositionally biased region" description="Acidic residues" evidence="1">
    <location>
        <begin position="22"/>
        <end position="43"/>
    </location>
</feature>
<dbReference type="InParanoid" id="A0A0C3JB28"/>
<accession>A0A0C3JB28</accession>
<gene>
    <name evidence="2" type="ORF">M404DRAFT_24555</name>
</gene>
<sequence length="151" mass="16543">MEEVEENPDNNKNKDDQPSSNENEDDQPSSSENEDDLPSNDDDACTHNAQTISCVQSPLPPSLPPMYESDDSTHPVGDIVHPCQEGGLIYTRLQKKGKGRAIDAEDIDAANHSDHDTQLPNLKKPVNLSTAALDEICAFVKDVKMMVEELG</sequence>
<dbReference type="EMBL" id="KN831963">
    <property type="protein sequence ID" value="KIO06278.1"/>
    <property type="molecule type" value="Genomic_DNA"/>
</dbReference>
<feature type="compositionally biased region" description="Polar residues" evidence="1">
    <location>
        <begin position="47"/>
        <end position="56"/>
    </location>
</feature>
<name>A0A0C3JB28_PISTI</name>
<reference evidence="3" key="2">
    <citation type="submission" date="2015-01" db="EMBL/GenBank/DDBJ databases">
        <title>Evolutionary Origins and Diversification of the Mycorrhizal Mutualists.</title>
        <authorList>
            <consortium name="DOE Joint Genome Institute"/>
            <consortium name="Mycorrhizal Genomics Consortium"/>
            <person name="Kohler A."/>
            <person name="Kuo A."/>
            <person name="Nagy L.G."/>
            <person name="Floudas D."/>
            <person name="Copeland A."/>
            <person name="Barry K.W."/>
            <person name="Cichocki N."/>
            <person name="Veneault-Fourrey C."/>
            <person name="LaButti K."/>
            <person name="Lindquist E.A."/>
            <person name="Lipzen A."/>
            <person name="Lundell T."/>
            <person name="Morin E."/>
            <person name="Murat C."/>
            <person name="Riley R."/>
            <person name="Ohm R."/>
            <person name="Sun H."/>
            <person name="Tunlid A."/>
            <person name="Henrissat B."/>
            <person name="Grigoriev I.V."/>
            <person name="Hibbett D.S."/>
            <person name="Martin F."/>
        </authorList>
    </citation>
    <scope>NUCLEOTIDE SEQUENCE [LARGE SCALE GENOMIC DNA]</scope>
    <source>
        <strain evidence="3">Marx 270</strain>
    </source>
</reference>
<dbReference type="OrthoDB" id="2700389at2759"/>
<organism evidence="2 3">
    <name type="scientific">Pisolithus tinctorius Marx 270</name>
    <dbReference type="NCBI Taxonomy" id="870435"/>
    <lineage>
        <taxon>Eukaryota</taxon>
        <taxon>Fungi</taxon>
        <taxon>Dikarya</taxon>
        <taxon>Basidiomycota</taxon>
        <taxon>Agaricomycotina</taxon>
        <taxon>Agaricomycetes</taxon>
        <taxon>Agaricomycetidae</taxon>
        <taxon>Boletales</taxon>
        <taxon>Sclerodermatineae</taxon>
        <taxon>Pisolithaceae</taxon>
        <taxon>Pisolithus</taxon>
    </lineage>
</organism>
<dbReference type="HOGENOM" id="CLU_1732224_0_0_1"/>
<dbReference type="AlphaFoldDB" id="A0A0C3JB28"/>
<reference evidence="2 3" key="1">
    <citation type="submission" date="2014-04" db="EMBL/GenBank/DDBJ databases">
        <authorList>
            <consortium name="DOE Joint Genome Institute"/>
            <person name="Kuo A."/>
            <person name="Kohler A."/>
            <person name="Costa M.D."/>
            <person name="Nagy L.G."/>
            <person name="Floudas D."/>
            <person name="Copeland A."/>
            <person name="Barry K.W."/>
            <person name="Cichocki N."/>
            <person name="Veneault-Fourrey C."/>
            <person name="LaButti K."/>
            <person name="Lindquist E.A."/>
            <person name="Lipzen A."/>
            <person name="Lundell T."/>
            <person name="Morin E."/>
            <person name="Murat C."/>
            <person name="Sun H."/>
            <person name="Tunlid A."/>
            <person name="Henrissat B."/>
            <person name="Grigoriev I.V."/>
            <person name="Hibbett D.S."/>
            <person name="Martin F."/>
            <person name="Nordberg H.P."/>
            <person name="Cantor M.N."/>
            <person name="Hua S.X."/>
        </authorList>
    </citation>
    <scope>NUCLEOTIDE SEQUENCE [LARGE SCALE GENOMIC DNA]</scope>
    <source>
        <strain evidence="2 3">Marx 270</strain>
    </source>
</reference>